<dbReference type="InterPro" id="IPR023198">
    <property type="entry name" value="PGP-like_dom2"/>
</dbReference>
<evidence type="ECO:0000256" key="4">
    <source>
        <dbReference type="ARBA" id="ARBA00022842"/>
    </source>
</evidence>
<proteinExistence type="inferred from homology"/>
<keyword evidence="5" id="KW-0119">Carbohydrate metabolism</keyword>
<dbReference type="SFLD" id="SFLDG01135">
    <property type="entry name" value="C1.5.6:_HAD__Beta-PGM__Phospha"/>
    <property type="match status" value="1"/>
</dbReference>
<dbReference type="GO" id="GO:0016787">
    <property type="term" value="F:hydrolase activity"/>
    <property type="evidence" value="ECO:0007669"/>
    <property type="project" value="UniProtKB-KW"/>
</dbReference>
<name>A0ABV8Q0H2_9BACT</name>
<evidence type="ECO:0000256" key="2">
    <source>
        <dbReference type="ARBA" id="ARBA00006171"/>
    </source>
</evidence>
<dbReference type="Gene3D" id="1.10.150.240">
    <property type="entry name" value="Putative phosphatase, domain 2"/>
    <property type="match status" value="1"/>
</dbReference>
<sequence length="220" mass="25108">MTRINKAFIFDMNGTMVDDMAYHVKAWYNLLTQDLDAKLSFEEVSKEMYGKNSEVMERVFGKGRFTQAEMDFWGLEKEKRYQDAYLPNLKLIDGLQQFFDAAYNAQIPMSIGSAAIPFNINFVLDNLHLHQYFKAVVSADDVAISKPHPETFTKAAALMGVAPEHCVVFEDAPKGVEAAQNAGMHCVVITTMHEPEAFKKYKNIICFIKDYKQLRIEDLI</sequence>
<dbReference type="EMBL" id="JBHSDC010000027">
    <property type="protein sequence ID" value="MFC4232754.1"/>
    <property type="molecule type" value="Genomic_DNA"/>
</dbReference>
<dbReference type="PANTHER" id="PTHR46193:SF18">
    <property type="entry name" value="HEXITOL PHOSPHATASE B"/>
    <property type="match status" value="1"/>
</dbReference>
<accession>A0ABV8Q0H2</accession>
<dbReference type="Pfam" id="PF13419">
    <property type="entry name" value="HAD_2"/>
    <property type="match status" value="1"/>
</dbReference>
<dbReference type="InterPro" id="IPR006439">
    <property type="entry name" value="HAD-SF_hydro_IA"/>
</dbReference>
<evidence type="ECO:0000313" key="7">
    <source>
        <dbReference type="Proteomes" id="UP001595906"/>
    </source>
</evidence>
<evidence type="ECO:0000256" key="5">
    <source>
        <dbReference type="ARBA" id="ARBA00023277"/>
    </source>
</evidence>
<dbReference type="CDD" id="cd07505">
    <property type="entry name" value="HAD_BPGM-like"/>
    <property type="match status" value="1"/>
</dbReference>
<dbReference type="InterPro" id="IPR036412">
    <property type="entry name" value="HAD-like_sf"/>
</dbReference>
<keyword evidence="6" id="KW-0378">Hydrolase</keyword>
<evidence type="ECO:0000256" key="1">
    <source>
        <dbReference type="ARBA" id="ARBA00001946"/>
    </source>
</evidence>
<keyword evidence="3" id="KW-0479">Metal-binding</keyword>
<dbReference type="InterPro" id="IPR051600">
    <property type="entry name" value="Beta-PGM-like"/>
</dbReference>
<dbReference type="NCBIfam" id="TIGR01509">
    <property type="entry name" value="HAD-SF-IA-v3"/>
    <property type="match status" value="1"/>
</dbReference>
<keyword evidence="4" id="KW-0460">Magnesium</keyword>
<dbReference type="SFLD" id="SFLDG01129">
    <property type="entry name" value="C1.5:_HAD__Beta-PGM__Phosphata"/>
    <property type="match status" value="1"/>
</dbReference>
<dbReference type="PANTHER" id="PTHR46193">
    <property type="entry name" value="6-PHOSPHOGLUCONATE PHOSPHATASE"/>
    <property type="match status" value="1"/>
</dbReference>
<dbReference type="RefSeq" id="WP_379014733.1">
    <property type="nucleotide sequence ID" value="NZ_JBHSDC010000027.1"/>
</dbReference>
<protein>
    <submittedName>
        <fullName evidence="6">HAD family hydrolase</fullName>
    </submittedName>
</protein>
<evidence type="ECO:0000313" key="6">
    <source>
        <dbReference type="EMBL" id="MFC4232754.1"/>
    </source>
</evidence>
<dbReference type="SUPFAM" id="SSF56784">
    <property type="entry name" value="HAD-like"/>
    <property type="match status" value="1"/>
</dbReference>
<dbReference type="Proteomes" id="UP001595906">
    <property type="component" value="Unassembled WGS sequence"/>
</dbReference>
<gene>
    <name evidence="6" type="ORF">ACFOW1_12710</name>
</gene>
<dbReference type="SFLD" id="SFLDS00003">
    <property type="entry name" value="Haloacid_Dehalogenase"/>
    <property type="match status" value="1"/>
</dbReference>
<comment type="similarity">
    <text evidence="2">Belongs to the HAD-like hydrolase superfamily. CbbY/CbbZ/Gph/YieH family.</text>
</comment>
<organism evidence="6 7">
    <name type="scientific">Parasediminibacterium paludis</name>
    <dbReference type="NCBI Taxonomy" id="908966"/>
    <lineage>
        <taxon>Bacteria</taxon>
        <taxon>Pseudomonadati</taxon>
        <taxon>Bacteroidota</taxon>
        <taxon>Chitinophagia</taxon>
        <taxon>Chitinophagales</taxon>
        <taxon>Chitinophagaceae</taxon>
        <taxon>Parasediminibacterium</taxon>
    </lineage>
</organism>
<comment type="caution">
    <text evidence="6">The sequence shown here is derived from an EMBL/GenBank/DDBJ whole genome shotgun (WGS) entry which is preliminary data.</text>
</comment>
<evidence type="ECO:0000256" key="3">
    <source>
        <dbReference type="ARBA" id="ARBA00022723"/>
    </source>
</evidence>
<dbReference type="InterPro" id="IPR041492">
    <property type="entry name" value="HAD_2"/>
</dbReference>
<keyword evidence="7" id="KW-1185">Reference proteome</keyword>
<dbReference type="Gene3D" id="3.40.50.1000">
    <property type="entry name" value="HAD superfamily/HAD-like"/>
    <property type="match status" value="1"/>
</dbReference>
<dbReference type="InterPro" id="IPR023214">
    <property type="entry name" value="HAD_sf"/>
</dbReference>
<comment type="cofactor">
    <cofactor evidence="1">
        <name>Mg(2+)</name>
        <dbReference type="ChEBI" id="CHEBI:18420"/>
    </cofactor>
</comment>
<reference evidence="7" key="1">
    <citation type="journal article" date="2019" name="Int. J. Syst. Evol. Microbiol.">
        <title>The Global Catalogue of Microorganisms (GCM) 10K type strain sequencing project: providing services to taxonomists for standard genome sequencing and annotation.</title>
        <authorList>
            <consortium name="The Broad Institute Genomics Platform"/>
            <consortium name="The Broad Institute Genome Sequencing Center for Infectious Disease"/>
            <person name="Wu L."/>
            <person name="Ma J."/>
        </authorList>
    </citation>
    <scope>NUCLEOTIDE SEQUENCE [LARGE SCALE GENOMIC DNA]</scope>
    <source>
        <strain evidence="7">CECT 8010</strain>
    </source>
</reference>